<organism evidence="4 5">
    <name type="scientific">Roseibium aquae</name>
    <dbReference type="NCBI Taxonomy" id="1323746"/>
    <lineage>
        <taxon>Bacteria</taxon>
        <taxon>Pseudomonadati</taxon>
        <taxon>Pseudomonadota</taxon>
        <taxon>Alphaproteobacteria</taxon>
        <taxon>Hyphomicrobiales</taxon>
        <taxon>Stappiaceae</taxon>
        <taxon>Roseibium</taxon>
    </lineage>
</organism>
<dbReference type="SUPFAM" id="SSF53300">
    <property type="entry name" value="vWA-like"/>
    <property type="match status" value="1"/>
</dbReference>
<accession>A0A916WVU7</accession>
<dbReference type="OrthoDB" id="9775079at2"/>
<reference evidence="4" key="2">
    <citation type="submission" date="2020-09" db="EMBL/GenBank/DDBJ databases">
        <authorList>
            <person name="Sun Q."/>
            <person name="Zhou Y."/>
        </authorList>
    </citation>
    <scope>NUCLEOTIDE SEQUENCE</scope>
    <source>
        <strain evidence="4">CGMCC 1.12426</strain>
    </source>
</reference>
<evidence type="ECO:0000313" key="4">
    <source>
        <dbReference type="EMBL" id="GGB33961.1"/>
    </source>
</evidence>
<dbReference type="Gene3D" id="3.40.50.300">
    <property type="entry name" value="P-loop containing nucleotide triphosphate hydrolases"/>
    <property type="match status" value="1"/>
</dbReference>
<evidence type="ECO:0000313" key="5">
    <source>
        <dbReference type="Proteomes" id="UP000605148"/>
    </source>
</evidence>
<dbReference type="PROSITE" id="PS50234">
    <property type="entry name" value="VWFA"/>
    <property type="match status" value="1"/>
</dbReference>
<feature type="compositionally biased region" description="Low complexity" evidence="2">
    <location>
        <begin position="191"/>
        <end position="212"/>
    </location>
</feature>
<evidence type="ECO:0000256" key="2">
    <source>
        <dbReference type="SAM" id="MobiDB-lite"/>
    </source>
</evidence>
<dbReference type="InterPro" id="IPR027417">
    <property type="entry name" value="P-loop_NTPase"/>
</dbReference>
<reference evidence="4" key="1">
    <citation type="journal article" date="2014" name="Int. J. Syst. Evol. Microbiol.">
        <title>Complete genome sequence of Corynebacterium casei LMG S-19264T (=DSM 44701T), isolated from a smear-ripened cheese.</title>
        <authorList>
            <consortium name="US DOE Joint Genome Institute (JGI-PGF)"/>
            <person name="Walter F."/>
            <person name="Albersmeier A."/>
            <person name="Kalinowski J."/>
            <person name="Ruckert C."/>
        </authorList>
    </citation>
    <scope>NUCLEOTIDE SEQUENCE</scope>
    <source>
        <strain evidence="4">CGMCC 1.12426</strain>
    </source>
</reference>
<dbReference type="PANTHER" id="PTHR43473">
    <property type="entry name" value="MAGNESIUM-CHELATASE SUBUNIT CHLD, CHLOROPLASTIC"/>
    <property type="match status" value="1"/>
</dbReference>
<name>A0A916WVU7_9HYPH</name>
<dbReference type="SUPFAM" id="SSF52540">
    <property type="entry name" value="P-loop containing nucleoside triphosphate hydrolases"/>
    <property type="match status" value="1"/>
</dbReference>
<dbReference type="Gene3D" id="3.40.50.410">
    <property type="entry name" value="von Willebrand factor, type A domain"/>
    <property type="match status" value="1"/>
</dbReference>
<comment type="similarity">
    <text evidence="1">Belongs to the Mg-chelatase subunits D/I family.</text>
</comment>
<feature type="region of interest" description="Disordered" evidence="2">
    <location>
        <begin position="341"/>
        <end position="380"/>
    </location>
</feature>
<dbReference type="RefSeq" id="WP_150493648.1">
    <property type="nucleotide sequence ID" value="NZ_BMFA01000001.1"/>
</dbReference>
<keyword evidence="5" id="KW-1185">Reference proteome</keyword>
<dbReference type="SMART" id="SM00327">
    <property type="entry name" value="VWA"/>
    <property type="match status" value="1"/>
</dbReference>
<dbReference type="Proteomes" id="UP000605148">
    <property type="component" value="Unassembled WGS sequence"/>
</dbReference>
<feature type="region of interest" description="Disordered" evidence="2">
    <location>
        <begin position="190"/>
        <end position="212"/>
    </location>
</feature>
<feature type="region of interest" description="Disordered" evidence="2">
    <location>
        <begin position="277"/>
        <end position="310"/>
    </location>
</feature>
<protein>
    <submittedName>
        <fullName evidence="4">Magnesium-chelatase 60 kDa subunit</fullName>
    </submittedName>
</protein>
<sequence length="616" mass="65906">MREPGQHASPGTALWQDALRALDLVKLAHRHAMASDRPSGPALSLRIRSGAGPVRDAYLAILKDFLGDRTPFLRIPASISVDALIGGLDVAATLQAGRPLSERGVLSRATHGVLLVPMAERLPVAQAAILARALDTGTVTDRQGRSHPAHFLLVVLDETRDGEEEMAGGLTDRLVLDICLDGISIHDMKPDGSACSDSQADAASPQPDQLPPIADDALALLAHITGQIADSSLRKLSSAARTARLLARLDDTSEVTAAHLQEALRLCLRIGEIQTTDYTQEDDQAPADPETGTGPPPQSTGETQETPDTQEPAELSLDDLFAEMSVSSETASREIVEALRNPMAGRANAKAKTGKSGARKTGSARGRPIGLTPRPPYDSARPDIAATLRAAIPWQRLRNPDLALHGWKAGMKIHILPSDFRYVRYRHRTESTAIFTVDASGSTALSRLAEAKGAIELLLGDCYVRRDQVALVAFRGREAEVLLEPTRSLVRAKRSLTGLPGGGPTPLANGIQRSLELAAQVRQRGQSPLIVYLTDGNANISLKGEPNRRQAATDARKLAQDGAFRGFQSVFIDIAPRPRPAAQELAKAMQADYCTLPYVSASGVSRIVSRYLAGRA</sequence>
<comment type="caution">
    <text evidence="4">The sequence shown here is derived from an EMBL/GenBank/DDBJ whole genome shotgun (WGS) entry which is preliminary data.</text>
</comment>
<dbReference type="PANTHER" id="PTHR43473:SF2">
    <property type="entry name" value="MAGNESIUM-CHELATASE SUBUNIT CHLD, CHLOROPLASTIC"/>
    <property type="match status" value="1"/>
</dbReference>
<proteinExistence type="inferred from homology"/>
<dbReference type="InterPro" id="IPR036465">
    <property type="entry name" value="vWFA_dom_sf"/>
</dbReference>
<dbReference type="InterPro" id="IPR041702">
    <property type="entry name" value="BchD/ChlD_VWA"/>
</dbReference>
<evidence type="ECO:0000259" key="3">
    <source>
        <dbReference type="PROSITE" id="PS50234"/>
    </source>
</evidence>
<dbReference type="InterPro" id="IPR002035">
    <property type="entry name" value="VWF_A"/>
</dbReference>
<feature type="compositionally biased region" description="Polar residues" evidence="2">
    <location>
        <begin position="299"/>
        <end position="309"/>
    </location>
</feature>
<evidence type="ECO:0000256" key="1">
    <source>
        <dbReference type="ARBA" id="ARBA00005799"/>
    </source>
</evidence>
<dbReference type="AlphaFoldDB" id="A0A916WVU7"/>
<dbReference type="EMBL" id="BMFA01000001">
    <property type="protein sequence ID" value="GGB33961.1"/>
    <property type="molecule type" value="Genomic_DNA"/>
</dbReference>
<feature type="domain" description="VWFA" evidence="3">
    <location>
        <begin position="432"/>
        <end position="585"/>
    </location>
</feature>
<gene>
    <name evidence="4" type="primary">bchD</name>
    <name evidence="4" type="ORF">GCM10011316_02560</name>
</gene>
<dbReference type="CDD" id="cd01451">
    <property type="entry name" value="vWA_Magnesium_chelatase"/>
    <property type="match status" value="1"/>
</dbReference>
<dbReference type="Pfam" id="PF13519">
    <property type="entry name" value="VWA_2"/>
    <property type="match status" value="1"/>
</dbReference>